<dbReference type="RefSeq" id="WP_132288652.1">
    <property type="nucleotide sequence ID" value="NZ_SKBM01000009.1"/>
</dbReference>
<evidence type="ECO:0000313" key="3">
    <source>
        <dbReference type="EMBL" id="TCZ62965.1"/>
    </source>
</evidence>
<dbReference type="InterPro" id="IPR050557">
    <property type="entry name" value="RTX_toxin/Mannuronan_C5-epim"/>
</dbReference>
<dbReference type="Pfam" id="PF00353">
    <property type="entry name" value="HemolysinCabind"/>
    <property type="match status" value="2"/>
</dbReference>
<accession>A0A4R4DPS1</accession>
<comment type="caution">
    <text evidence="3">The sequence shown here is derived from an EMBL/GenBank/DDBJ whole genome shotgun (WGS) entry which is preliminary data.</text>
</comment>
<dbReference type="PANTHER" id="PTHR38340">
    <property type="entry name" value="S-LAYER PROTEIN"/>
    <property type="match status" value="1"/>
</dbReference>
<dbReference type="GO" id="GO:0005576">
    <property type="term" value="C:extracellular region"/>
    <property type="evidence" value="ECO:0007669"/>
    <property type="project" value="UniProtKB-SubCell"/>
</dbReference>
<gene>
    <name evidence="3" type="ORF">EXY23_11325</name>
</gene>
<organism evidence="3 4">
    <name type="scientific">Roseicella aquatilis</name>
    <dbReference type="NCBI Taxonomy" id="2527868"/>
    <lineage>
        <taxon>Bacteria</taxon>
        <taxon>Pseudomonadati</taxon>
        <taxon>Pseudomonadota</taxon>
        <taxon>Alphaproteobacteria</taxon>
        <taxon>Acetobacterales</taxon>
        <taxon>Roseomonadaceae</taxon>
        <taxon>Roseicella</taxon>
    </lineage>
</organism>
<protein>
    <recommendedName>
        <fullName evidence="5">Calcium-binding protein</fullName>
    </recommendedName>
</protein>
<dbReference type="InterPro" id="IPR001343">
    <property type="entry name" value="Hemolysn_Ca-bd"/>
</dbReference>
<dbReference type="PRINTS" id="PR00313">
    <property type="entry name" value="CABNDNGRPT"/>
</dbReference>
<dbReference type="GO" id="GO:0005509">
    <property type="term" value="F:calcium ion binding"/>
    <property type="evidence" value="ECO:0007669"/>
    <property type="project" value="InterPro"/>
</dbReference>
<keyword evidence="4" id="KW-1185">Reference proteome</keyword>
<evidence type="ECO:0000313" key="4">
    <source>
        <dbReference type="Proteomes" id="UP000295023"/>
    </source>
</evidence>
<evidence type="ECO:0000256" key="2">
    <source>
        <dbReference type="ARBA" id="ARBA00022525"/>
    </source>
</evidence>
<dbReference type="OrthoDB" id="7877430at2"/>
<reference evidence="3 4" key="1">
    <citation type="submission" date="2019-03" db="EMBL/GenBank/DDBJ databases">
        <title>Paracraurococcus aquatilis NE82 genome sequence.</title>
        <authorList>
            <person name="Zhao Y."/>
            <person name="Du Z."/>
        </authorList>
    </citation>
    <scope>NUCLEOTIDE SEQUENCE [LARGE SCALE GENOMIC DNA]</scope>
    <source>
        <strain evidence="3 4">NE82</strain>
    </source>
</reference>
<evidence type="ECO:0000256" key="1">
    <source>
        <dbReference type="ARBA" id="ARBA00004613"/>
    </source>
</evidence>
<proteinExistence type="predicted"/>
<dbReference type="SUPFAM" id="SSF51120">
    <property type="entry name" value="beta-Roll"/>
    <property type="match status" value="1"/>
</dbReference>
<dbReference type="EMBL" id="SKBM01000009">
    <property type="protein sequence ID" value="TCZ62965.1"/>
    <property type="molecule type" value="Genomic_DNA"/>
</dbReference>
<dbReference type="Gene3D" id="2.150.10.10">
    <property type="entry name" value="Serralysin-like metalloprotease, C-terminal"/>
    <property type="match status" value="1"/>
</dbReference>
<name>A0A4R4DPS1_9PROT</name>
<dbReference type="Proteomes" id="UP000295023">
    <property type="component" value="Unassembled WGS sequence"/>
</dbReference>
<dbReference type="InterPro" id="IPR011049">
    <property type="entry name" value="Serralysin-like_metalloprot_C"/>
</dbReference>
<sequence length="317" mass="32508">MTQTIFQATPSGDRLSAEHMTSPLDVAIMRGDAGNDMIVGSAGNDRITGGAGNNWLYGGAGNDQFFTALSPRSTNVISGDEGNDSLYISLTASQLANPEVMAELRALNAFVTYAVPAKPDAVFGSATLGLVLQGVEHVSVRVDGRVLSLDAAGAQPLVHPVSFEDLVSTAGGFSGAFASVTVPAGYAGYDWSGSVEVTSYPAALYSWLGVGAGPDAGLRALTWEDVDAPLVVTKHGGGTFRFGGADVSTMDNNVAQTAFADVTFTGTLGGVVVGTVTIQASDVAWSNVRVNWGPIDTLTVSDNATGIPVGLDGLWLS</sequence>
<comment type="subcellular location">
    <subcellularLocation>
        <location evidence="1">Secreted</location>
    </subcellularLocation>
</comment>
<evidence type="ECO:0008006" key="5">
    <source>
        <dbReference type="Google" id="ProtNLM"/>
    </source>
</evidence>
<keyword evidence="2" id="KW-0964">Secreted</keyword>
<dbReference type="AlphaFoldDB" id="A0A4R4DPS1"/>
<dbReference type="PANTHER" id="PTHR38340:SF1">
    <property type="entry name" value="S-LAYER PROTEIN"/>
    <property type="match status" value="1"/>
</dbReference>